<keyword evidence="5 17" id="KW-0808">Transferase</keyword>
<feature type="domain" description="Enolpyruvate transferase" evidence="16">
    <location>
        <begin position="4"/>
        <end position="114"/>
    </location>
</feature>
<keyword evidence="4" id="KW-0132">Cell division</keyword>
<evidence type="ECO:0000256" key="11">
    <source>
        <dbReference type="ARBA" id="ARBA00039108"/>
    </source>
</evidence>
<dbReference type="EMBL" id="JNBW01000202">
    <property type="protein sequence ID" value="OJH15214.1"/>
    <property type="molecule type" value="Genomic_DNA"/>
</dbReference>
<sequence length="127" mass="13957">IDDGPWPAFPTDLMSIIIVTATQVEGTVLVFEKMFESRMFFVDKLIKMGAQIVLCDPHRVVVTGKSSLKGNILSSPDVRAGMSLLIAAFVAEGRSEIQNVYQIERGYEDVASKLINLGAKIKKVKSQ</sequence>
<dbReference type="GO" id="GO:0008760">
    <property type="term" value="F:UDP-N-acetylglucosamine 1-carboxyvinyltransferase activity"/>
    <property type="evidence" value="ECO:0007669"/>
    <property type="project" value="UniProtKB-EC"/>
</dbReference>
<dbReference type="PANTHER" id="PTHR43783">
    <property type="entry name" value="UDP-N-ACETYLGLUCOSAMINE 1-CARBOXYVINYLTRANSFERASE"/>
    <property type="match status" value="1"/>
</dbReference>
<evidence type="ECO:0000256" key="5">
    <source>
        <dbReference type="ARBA" id="ARBA00022679"/>
    </source>
</evidence>
<dbReference type="InterPro" id="IPR001986">
    <property type="entry name" value="Enolpyruvate_Tfrase_dom"/>
</dbReference>
<name>A0A1L8ZBS6_BORBI</name>
<evidence type="ECO:0000256" key="3">
    <source>
        <dbReference type="ARBA" id="ARBA00022490"/>
    </source>
</evidence>
<accession>A0A1L8ZBS6</accession>
<gene>
    <name evidence="17" type="ORF">ER70_04005</name>
</gene>
<evidence type="ECO:0000256" key="12">
    <source>
        <dbReference type="ARBA" id="ARBA00039754"/>
    </source>
</evidence>
<keyword evidence="6" id="KW-0133">Cell shape</keyword>
<protein>
    <recommendedName>
        <fullName evidence="12">UDP-N-acetylglucosamine 1-carboxyvinyltransferase</fullName>
        <ecNumber evidence="11">2.5.1.7</ecNumber>
    </recommendedName>
    <alternativeName>
        <fullName evidence="13">Enoylpyruvate transferase</fullName>
    </alternativeName>
    <alternativeName>
        <fullName evidence="14">UDP-N-acetylglucosamine enolpyruvyl transferase</fullName>
    </alternativeName>
</protein>
<comment type="catalytic activity">
    <reaction evidence="15">
        <text>phosphoenolpyruvate + UDP-N-acetyl-alpha-D-glucosamine = UDP-N-acetyl-3-O-(1-carboxyvinyl)-alpha-D-glucosamine + phosphate</text>
        <dbReference type="Rhea" id="RHEA:18681"/>
        <dbReference type="ChEBI" id="CHEBI:43474"/>
        <dbReference type="ChEBI" id="CHEBI:57705"/>
        <dbReference type="ChEBI" id="CHEBI:58702"/>
        <dbReference type="ChEBI" id="CHEBI:68483"/>
        <dbReference type="EC" id="2.5.1.7"/>
    </reaction>
</comment>
<evidence type="ECO:0000313" key="17">
    <source>
        <dbReference type="EMBL" id="OJH15214.1"/>
    </source>
</evidence>
<dbReference type="InterPro" id="IPR036968">
    <property type="entry name" value="Enolpyruvate_Tfrase_sf"/>
</dbReference>
<comment type="pathway">
    <text evidence="2">Cell wall biogenesis; peptidoglycan biosynthesis.</text>
</comment>
<evidence type="ECO:0000256" key="8">
    <source>
        <dbReference type="ARBA" id="ARBA00023306"/>
    </source>
</evidence>
<dbReference type="SUPFAM" id="SSF55205">
    <property type="entry name" value="EPT/RTPC-like"/>
    <property type="match status" value="1"/>
</dbReference>
<dbReference type="GO" id="GO:0071555">
    <property type="term" value="P:cell wall organization"/>
    <property type="evidence" value="ECO:0007669"/>
    <property type="project" value="UniProtKB-KW"/>
</dbReference>
<evidence type="ECO:0000256" key="13">
    <source>
        <dbReference type="ARBA" id="ARBA00042443"/>
    </source>
</evidence>
<evidence type="ECO:0000256" key="1">
    <source>
        <dbReference type="ARBA" id="ARBA00004496"/>
    </source>
</evidence>
<evidence type="ECO:0000256" key="14">
    <source>
        <dbReference type="ARBA" id="ARBA00042842"/>
    </source>
</evidence>
<evidence type="ECO:0000259" key="16">
    <source>
        <dbReference type="Pfam" id="PF00275"/>
    </source>
</evidence>
<dbReference type="Gene3D" id="3.65.10.10">
    <property type="entry name" value="Enolpyruvate transferase domain"/>
    <property type="match status" value="1"/>
</dbReference>
<dbReference type="GO" id="GO:0009252">
    <property type="term" value="P:peptidoglycan biosynthetic process"/>
    <property type="evidence" value="ECO:0007669"/>
    <property type="project" value="UniProtKB-KW"/>
</dbReference>
<evidence type="ECO:0000256" key="6">
    <source>
        <dbReference type="ARBA" id="ARBA00022960"/>
    </source>
</evidence>
<evidence type="ECO:0000256" key="7">
    <source>
        <dbReference type="ARBA" id="ARBA00022984"/>
    </source>
</evidence>
<dbReference type="GO" id="GO:0051301">
    <property type="term" value="P:cell division"/>
    <property type="evidence" value="ECO:0007669"/>
    <property type="project" value="UniProtKB-KW"/>
</dbReference>
<reference evidence="17" key="2">
    <citation type="submission" date="2015-07" db="EMBL/GenBank/DDBJ databases">
        <authorList>
            <person name="Noorani M."/>
        </authorList>
    </citation>
    <scope>NUCLEOTIDE SEQUENCE</scope>
    <source>
        <strain evidence="17">CO275</strain>
    </source>
</reference>
<comment type="subcellular location">
    <subcellularLocation>
        <location evidence="1">Cytoplasm</location>
    </subcellularLocation>
</comment>
<proteinExistence type="inferred from homology"/>
<keyword evidence="9" id="KW-0961">Cell wall biogenesis/degradation</keyword>
<dbReference type="Pfam" id="PF00275">
    <property type="entry name" value="EPSP_synthase"/>
    <property type="match status" value="1"/>
</dbReference>
<dbReference type="AlphaFoldDB" id="A0A1L8ZBS6"/>
<evidence type="ECO:0000256" key="15">
    <source>
        <dbReference type="ARBA" id="ARBA00047527"/>
    </source>
</evidence>
<keyword evidence="8" id="KW-0131">Cell cycle</keyword>
<comment type="caution">
    <text evidence="17">The sequence shown here is derived from an EMBL/GenBank/DDBJ whole genome shotgun (WGS) entry which is preliminary data.</text>
</comment>
<evidence type="ECO:0000256" key="9">
    <source>
        <dbReference type="ARBA" id="ARBA00023316"/>
    </source>
</evidence>
<dbReference type="PANTHER" id="PTHR43783:SF1">
    <property type="entry name" value="UDP-N-ACETYLGLUCOSAMINE 1-CARBOXYVINYLTRANSFERASE"/>
    <property type="match status" value="1"/>
</dbReference>
<dbReference type="EC" id="2.5.1.7" evidence="11"/>
<keyword evidence="7" id="KW-0573">Peptidoglycan synthesis</keyword>
<comment type="similarity">
    <text evidence="10">Belongs to the EPSP synthase family. MurA subfamily.</text>
</comment>
<feature type="non-terminal residue" evidence="17">
    <location>
        <position position="1"/>
    </location>
</feature>
<evidence type="ECO:0000256" key="2">
    <source>
        <dbReference type="ARBA" id="ARBA00004752"/>
    </source>
</evidence>
<organism evidence="17">
    <name type="scientific">Borrelia bissettiae</name>
    <name type="common">Borreliella bissettiae</name>
    <dbReference type="NCBI Taxonomy" id="64897"/>
    <lineage>
        <taxon>Bacteria</taxon>
        <taxon>Pseudomonadati</taxon>
        <taxon>Spirochaetota</taxon>
        <taxon>Spirochaetia</taxon>
        <taxon>Spirochaetales</taxon>
        <taxon>Borreliaceae</taxon>
        <taxon>Borreliella</taxon>
    </lineage>
</organism>
<keyword evidence="3" id="KW-0963">Cytoplasm</keyword>
<dbReference type="GO" id="GO:0008360">
    <property type="term" value="P:regulation of cell shape"/>
    <property type="evidence" value="ECO:0007669"/>
    <property type="project" value="UniProtKB-KW"/>
</dbReference>
<dbReference type="InterPro" id="IPR050068">
    <property type="entry name" value="MurA_subfamily"/>
</dbReference>
<dbReference type="InterPro" id="IPR013792">
    <property type="entry name" value="RNA3'P_cycl/enolpyr_Trfase_a/b"/>
</dbReference>
<dbReference type="GO" id="GO:0005737">
    <property type="term" value="C:cytoplasm"/>
    <property type="evidence" value="ECO:0007669"/>
    <property type="project" value="UniProtKB-SubCell"/>
</dbReference>
<reference evidence="17" key="1">
    <citation type="journal article" date="2015" name="Microbiology">
        <title>Similarities in murine infection and immune response to Borrelia bissettii and Borrelia burgdorferi sensu stricto.</title>
        <authorList>
            <person name="Leydet B.F.Jr."/>
            <person name="Liang F.T."/>
        </authorList>
    </citation>
    <scope>NUCLEOTIDE SEQUENCE [LARGE SCALE GENOMIC DNA]</scope>
    <source>
        <strain evidence="17">CO275</strain>
    </source>
</reference>
<evidence type="ECO:0000256" key="4">
    <source>
        <dbReference type="ARBA" id="ARBA00022618"/>
    </source>
</evidence>
<evidence type="ECO:0000256" key="10">
    <source>
        <dbReference type="ARBA" id="ARBA00038367"/>
    </source>
</evidence>